<sequence>MVLLQFLQQRSQNCNPLDPNQEWNKPENVFYSKDLVSDLQSCNEQKEGCGAKSSVDVKHTTIESFLAKAVRVISKEINSAERCLFLGLAGPVGLLGVPGGS</sequence>
<keyword evidence="2" id="KW-1185">Reference proteome</keyword>
<name>A0AAV7RXK6_PLEWA</name>
<organism evidence="1 2">
    <name type="scientific">Pleurodeles waltl</name>
    <name type="common">Iberian ribbed newt</name>
    <dbReference type="NCBI Taxonomy" id="8319"/>
    <lineage>
        <taxon>Eukaryota</taxon>
        <taxon>Metazoa</taxon>
        <taxon>Chordata</taxon>
        <taxon>Craniata</taxon>
        <taxon>Vertebrata</taxon>
        <taxon>Euteleostomi</taxon>
        <taxon>Amphibia</taxon>
        <taxon>Batrachia</taxon>
        <taxon>Caudata</taxon>
        <taxon>Salamandroidea</taxon>
        <taxon>Salamandridae</taxon>
        <taxon>Pleurodelinae</taxon>
        <taxon>Pleurodeles</taxon>
    </lineage>
</organism>
<dbReference type="EMBL" id="JANPWB010000009">
    <property type="protein sequence ID" value="KAJ1155675.1"/>
    <property type="molecule type" value="Genomic_DNA"/>
</dbReference>
<dbReference type="AlphaFoldDB" id="A0AAV7RXK6"/>
<dbReference type="Proteomes" id="UP001066276">
    <property type="component" value="Chromosome 5"/>
</dbReference>
<protein>
    <submittedName>
        <fullName evidence="1">Uncharacterized protein</fullName>
    </submittedName>
</protein>
<comment type="caution">
    <text evidence="1">The sequence shown here is derived from an EMBL/GenBank/DDBJ whole genome shotgun (WGS) entry which is preliminary data.</text>
</comment>
<proteinExistence type="predicted"/>
<accession>A0AAV7RXK6</accession>
<evidence type="ECO:0000313" key="2">
    <source>
        <dbReference type="Proteomes" id="UP001066276"/>
    </source>
</evidence>
<reference evidence="1" key="1">
    <citation type="journal article" date="2022" name="bioRxiv">
        <title>Sequencing and chromosome-scale assembly of the giantPleurodeles waltlgenome.</title>
        <authorList>
            <person name="Brown T."/>
            <person name="Elewa A."/>
            <person name="Iarovenko S."/>
            <person name="Subramanian E."/>
            <person name="Araus A.J."/>
            <person name="Petzold A."/>
            <person name="Susuki M."/>
            <person name="Suzuki K.-i.T."/>
            <person name="Hayashi T."/>
            <person name="Toyoda A."/>
            <person name="Oliveira C."/>
            <person name="Osipova E."/>
            <person name="Leigh N.D."/>
            <person name="Simon A."/>
            <person name="Yun M.H."/>
        </authorList>
    </citation>
    <scope>NUCLEOTIDE SEQUENCE</scope>
    <source>
        <strain evidence="1">20211129_DDA</strain>
        <tissue evidence="1">Liver</tissue>
    </source>
</reference>
<gene>
    <name evidence="1" type="ORF">NDU88_008404</name>
</gene>
<evidence type="ECO:0000313" key="1">
    <source>
        <dbReference type="EMBL" id="KAJ1155675.1"/>
    </source>
</evidence>